<evidence type="ECO:0000313" key="5">
    <source>
        <dbReference type="EMBL" id="SMC30292.1"/>
    </source>
</evidence>
<evidence type="ECO:0000256" key="3">
    <source>
        <dbReference type="ARBA" id="ARBA00023027"/>
    </source>
</evidence>
<feature type="domain" description="D-isomer specific 2-hydroxyacid dehydrogenase NAD-binding" evidence="4">
    <location>
        <begin position="183"/>
        <end position="334"/>
    </location>
</feature>
<proteinExistence type="inferred from homology"/>
<sequence>MLKILVEEDRILRLMQVLLDPSCTAERLAAFADFNSTDQPDFQGWLEQMRAALPALYPAQIVLFQTEEEMHSHLPDTDVLIVESATVGSTELGLAKRLKVVQNFGQLTFNIDQSACAQQGVEVFTLRRRTNIAMAEHTMTLLLAMAKRMPLISGLVTSNRLAEAGFPIRPYDKRHTAGANFGRIPKLQTISGMRLGLLGLGEIGYEVAPLANAFGMQVSYYKRSRLPATLEESLRLKYLSLEALFSENDFVSVHIPFNEETTGLVNQKLLGLMPQGAFLINTSRAQIVDEKDLIDALSAGRLGGVGLDVMRQEPAAEDDPLLQFAEVLVTPHLGGASRMNGLNDAQEMLLRIQQHLVQ</sequence>
<dbReference type="PANTHER" id="PTHR42789:SF1">
    <property type="entry name" value="D-ISOMER SPECIFIC 2-HYDROXYACID DEHYDROGENASE FAMILY PROTEIN (AFU_ORTHOLOGUE AFUA_6G10090)"/>
    <property type="match status" value="1"/>
</dbReference>
<keyword evidence="6" id="KW-1185">Reference proteome</keyword>
<name>A0A1W1Y2A7_9BURK</name>
<dbReference type="SUPFAM" id="SSF52283">
    <property type="entry name" value="Formate/glycerate dehydrogenase catalytic domain-like"/>
    <property type="match status" value="1"/>
</dbReference>
<dbReference type="OrthoDB" id="9805416at2"/>
<organism evidence="5 6">
    <name type="scientific">Polynucleobacter kasalickyi</name>
    <dbReference type="NCBI Taxonomy" id="1938817"/>
    <lineage>
        <taxon>Bacteria</taxon>
        <taxon>Pseudomonadati</taxon>
        <taxon>Pseudomonadota</taxon>
        <taxon>Betaproteobacteria</taxon>
        <taxon>Burkholderiales</taxon>
        <taxon>Burkholderiaceae</taxon>
        <taxon>Polynucleobacter</taxon>
    </lineage>
</organism>
<evidence type="ECO:0000313" key="6">
    <source>
        <dbReference type="Proteomes" id="UP000192708"/>
    </source>
</evidence>
<comment type="similarity">
    <text evidence="1">Belongs to the D-isomer specific 2-hydroxyacid dehydrogenase family.</text>
</comment>
<evidence type="ECO:0000256" key="1">
    <source>
        <dbReference type="ARBA" id="ARBA00005854"/>
    </source>
</evidence>
<dbReference type="STRING" id="1938817.SAMN06296008_101136"/>
<dbReference type="InterPro" id="IPR050857">
    <property type="entry name" value="D-2-hydroxyacid_DH"/>
</dbReference>
<dbReference type="GO" id="GO:0016616">
    <property type="term" value="F:oxidoreductase activity, acting on the CH-OH group of donors, NAD or NADP as acceptor"/>
    <property type="evidence" value="ECO:0007669"/>
    <property type="project" value="InterPro"/>
</dbReference>
<dbReference type="InterPro" id="IPR006140">
    <property type="entry name" value="D-isomer_DH_NAD-bd"/>
</dbReference>
<dbReference type="Proteomes" id="UP000192708">
    <property type="component" value="Unassembled WGS sequence"/>
</dbReference>
<keyword evidence="2" id="KW-0560">Oxidoreductase</keyword>
<dbReference type="Gene3D" id="3.40.50.720">
    <property type="entry name" value="NAD(P)-binding Rossmann-like Domain"/>
    <property type="match status" value="2"/>
</dbReference>
<evidence type="ECO:0000256" key="2">
    <source>
        <dbReference type="ARBA" id="ARBA00023002"/>
    </source>
</evidence>
<dbReference type="InterPro" id="IPR036291">
    <property type="entry name" value="NAD(P)-bd_dom_sf"/>
</dbReference>
<dbReference type="GO" id="GO:0051287">
    <property type="term" value="F:NAD binding"/>
    <property type="evidence" value="ECO:0007669"/>
    <property type="project" value="InterPro"/>
</dbReference>
<dbReference type="AlphaFoldDB" id="A0A1W1Y2A7"/>
<keyword evidence="3" id="KW-0520">NAD</keyword>
<dbReference type="RefSeq" id="WP_084281932.1">
    <property type="nucleotide sequence ID" value="NZ_FWXJ01000001.1"/>
</dbReference>
<dbReference type="PANTHER" id="PTHR42789">
    <property type="entry name" value="D-ISOMER SPECIFIC 2-HYDROXYACID DEHYDROGENASE FAMILY PROTEIN (AFU_ORTHOLOGUE AFUA_6G10090)"/>
    <property type="match status" value="1"/>
</dbReference>
<evidence type="ECO:0000259" key="4">
    <source>
        <dbReference type="Pfam" id="PF02826"/>
    </source>
</evidence>
<reference evidence="5 6" key="1">
    <citation type="submission" date="2017-04" db="EMBL/GenBank/DDBJ databases">
        <authorList>
            <person name="Afonso C.L."/>
            <person name="Miller P.J."/>
            <person name="Scott M.A."/>
            <person name="Spackman E."/>
            <person name="Goraichik I."/>
            <person name="Dimitrov K.M."/>
            <person name="Suarez D.L."/>
            <person name="Swayne D.E."/>
        </authorList>
    </citation>
    <scope>NUCLEOTIDE SEQUENCE [LARGE SCALE GENOMIC DNA]</scope>
    <source>
        <strain evidence="5 6">VK13</strain>
    </source>
</reference>
<gene>
    <name evidence="5" type="ORF">SAMN06296008_101136</name>
</gene>
<dbReference type="Pfam" id="PF02826">
    <property type="entry name" value="2-Hacid_dh_C"/>
    <property type="match status" value="1"/>
</dbReference>
<accession>A0A1W1Y2A7</accession>
<protein>
    <submittedName>
        <fullName evidence="5">D-3-phosphoglycerate dehydrogenase</fullName>
    </submittedName>
</protein>
<dbReference type="SUPFAM" id="SSF51735">
    <property type="entry name" value="NAD(P)-binding Rossmann-fold domains"/>
    <property type="match status" value="1"/>
</dbReference>
<dbReference type="EMBL" id="FWXJ01000001">
    <property type="protein sequence ID" value="SMC30292.1"/>
    <property type="molecule type" value="Genomic_DNA"/>
</dbReference>